<keyword evidence="3" id="KW-1185">Reference proteome</keyword>
<organism evidence="2 3">
    <name type="scientific">Ilex paraguariensis</name>
    <name type="common">yerba mate</name>
    <dbReference type="NCBI Taxonomy" id="185542"/>
    <lineage>
        <taxon>Eukaryota</taxon>
        <taxon>Viridiplantae</taxon>
        <taxon>Streptophyta</taxon>
        <taxon>Embryophyta</taxon>
        <taxon>Tracheophyta</taxon>
        <taxon>Spermatophyta</taxon>
        <taxon>Magnoliopsida</taxon>
        <taxon>eudicotyledons</taxon>
        <taxon>Gunneridae</taxon>
        <taxon>Pentapetalae</taxon>
        <taxon>asterids</taxon>
        <taxon>campanulids</taxon>
        <taxon>Aquifoliales</taxon>
        <taxon>Aquifoliaceae</taxon>
        <taxon>Ilex</taxon>
    </lineage>
</organism>
<comment type="caution">
    <text evidence="2">The sequence shown here is derived from an EMBL/GenBank/DDBJ whole genome shotgun (WGS) entry which is preliminary data.</text>
</comment>
<gene>
    <name evidence="2" type="ORF">ILEXP_LOCUS653</name>
</gene>
<feature type="compositionally biased region" description="Low complexity" evidence="1">
    <location>
        <begin position="46"/>
        <end position="57"/>
    </location>
</feature>
<protein>
    <submittedName>
        <fullName evidence="2">Uncharacterized protein</fullName>
    </submittedName>
</protein>
<accession>A0ABC8QMJ2</accession>
<evidence type="ECO:0000313" key="3">
    <source>
        <dbReference type="Proteomes" id="UP001642360"/>
    </source>
</evidence>
<dbReference type="AlphaFoldDB" id="A0ABC8QMJ2"/>
<dbReference type="EMBL" id="CAUOFW020000146">
    <property type="protein sequence ID" value="CAK9133733.1"/>
    <property type="molecule type" value="Genomic_DNA"/>
</dbReference>
<reference evidence="2 3" key="1">
    <citation type="submission" date="2024-02" db="EMBL/GenBank/DDBJ databases">
        <authorList>
            <person name="Vignale AGUSTIN F."/>
            <person name="Sosa J E."/>
            <person name="Modenutti C."/>
        </authorList>
    </citation>
    <scope>NUCLEOTIDE SEQUENCE [LARGE SCALE GENOMIC DNA]</scope>
</reference>
<evidence type="ECO:0000313" key="2">
    <source>
        <dbReference type="EMBL" id="CAK9133733.1"/>
    </source>
</evidence>
<sequence>MSAPSVSAPKRHGWYHGRRSRRRTPGCARRPHGPPQPDGVQRLPRPRAAGAATAGPACECRVAPASRGSRGRRHQRGVDRHGLLGAPALLSSFPGVGRHA</sequence>
<evidence type="ECO:0000256" key="1">
    <source>
        <dbReference type="SAM" id="MobiDB-lite"/>
    </source>
</evidence>
<dbReference type="Proteomes" id="UP001642360">
    <property type="component" value="Unassembled WGS sequence"/>
</dbReference>
<feature type="compositionally biased region" description="Basic residues" evidence="1">
    <location>
        <begin position="9"/>
        <end position="32"/>
    </location>
</feature>
<name>A0ABC8QMJ2_9AQUA</name>
<feature type="non-terminal residue" evidence="2">
    <location>
        <position position="100"/>
    </location>
</feature>
<proteinExistence type="predicted"/>
<feature type="region of interest" description="Disordered" evidence="1">
    <location>
        <begin position="1"/>
        <end position="100"/>
    </location>
</feature>